<evidence type="ECO:0000256" key="1">
    <source>
        <dbReference type="SAM" id="MobiDB-lite"/>
    </source>
</evidence>
<dbReference type="Proteomes" id="UP001500804">
    <property type="component" value="Unassembled WGS sequence"/>
</dbReference>
<proteinExistence type="predicted"/>
<reference evidence="3" key="1">
    <citation type="journal article" date="2019" name="Int. J. Syst. Evol. Microbiol.">
        <title>The Global Catalogue of Microorganisms (GCM) 10K type strain sequencing project: providing services to taxonomists for standard genome sequencing and annotation.</title>
        <authorList>
            <consortium name="The Broad Institute Genomics Platform"/>
            <consortium name="The Broad Institute Genome Sequencing Center for Infectious Disease"/>
            <person name="Wu L."/>
            <person name="Ma J."/>
        </authorList>
    </citation>
    <scope>NUCLEOTIDE SEQUENCE [LARGE SCALE GENOMIC DNA]</scope>
    <source>
        <strain evidence="3">JCM 18302</strain>
    </source>
</reference>
<keyword evidence="3" id="KW-1185">Reference proteome</keyword>
<evidence type="ECO:0000313" key="3">
    <source>
        <dbReference type="Proteomes" id="UP001500804"/>
    </source>
</evidence>
<dbReference type="RefSeq" id="WP_345609990.1">
    <property type="nucleotide sequence ID" value="NZ_BAABJO010000030.1"/>
</dbReference>
<protein>
    <submittedName>
        <fullName evidence="2">Uncharacterized protein</fullName>
    </submittedName>
</protein>
<accession>A0ABP9NVC5</accession>
<organism evidence="2 3">
    <name type="scientific">Pseudonocardia adelaidensis</name>
    <dbReference type="NCBI Taxonomy" id="648754"/>
    <lineage>
        <taxon>Bacteria</taxon>
        <taxon>Bacillati</taxon>
        <taxon>Actinomycetota</taxon>
        <taxon>Actinomycetes</taxon>
        <taxon>Pseudonocardiales</taxon>
        <taxon>Pseudonocardiaceae</taxon>
        <taxon>Pseudonocardia</taxon>
    </lineage>
</organism>
<evidence type="ECO:0000313" key="2">
    <source>
        <dbReference type="EMBL" id="GAA5134585.1"/>
    </source>
</evidence>
<name>A0ABP9NVC5_9PSEU</name>
<dbReference type="EMBL" id="BAABJO010000030">
    <property type="protein sequence ID" value="GAA5134585.1"/>
    <property type="molecule type" value="Genomic_DNA"/>
</dbReference>
<sequence>MRVARLFDGKDDSGNWRIDPNRPRIDDPEERQRLGDFLAGAILLLRVNAREKGERP</sequence>
<feature type="region of interest" description="Disordered" evidence="1">
    <location>
        <begin position="1"/>
        <end position="28"/>
    </location>
</feature>
<comment type="caution">
    <text evidence="2">The sequence shown here is derived from an EMBL/GenBank/DDBJ whole genome shotgun (WGS) entry which is preliminary data.</text>
</comment>
<gene>
    <name evidence="2" type="ORF">GCM10023320_62610</name>
</gene>